<evidence type="ECO:0000313" key="1">
    <source>
        <dbReference type="EMBL" id="KAI0084800.1"/>
    </source>
</evidence>
<proteinExistence type="predicted"/>
<keyword evidence="2" id="KW-1185">Reference proteome</keyword>
<organism evidence="1 2">
    <name type="scientific">Irpex rosettiformis</name>
    <dbReference type="NCBI Taxonomy" id="378272"/>
    <lineage>
        <taxon>Eukaryota</taxon>
        <taxon>Fungi</taxon>
        <taxon>Dikarya</taxon>
        <taxon>Basidiomycota</taxon>
        <taxon>Agaricomycotina</taxon>
        <taxon>Agaricomycetes</taxon>
        <taxon>Polyporales</taxon>
        <taxon>Irpicaceae</taxon>
        <taxon>Irpex</taxon>
    </lineage>
</organism>
<protein>
    <submittedName>
        <fullName evidence="1">Cytidine deaminase-like protein</fullName>
    </submittedName>
</protein>
<dbReference type="Proteomes" id="UP001055072">
    <property type="component" value="Unassembled WGS sequence"/>
</dbReference>
<reference evidence="1" key="1">
    <citation type="journal article" date="2021" name="Environ. Microbiol.">
        <title>Gene family expansions and transcriptome signatures uncover fungal adaptations to wood decay.</title>
        <authorList>
            <person name="Hage H."/>
            <person name="Miyauchi S."/>
            <person name="Viragh M."/>
            <person name="Drula E."/>
            <person name="Min B."/>
            <person name="Chaduli D."/>
            <person name="Navarro D."/>
            <person name="Favel A."/>
            <person name="Norest M."/>
            <person name="Lesage-Meessen L."/>
            <person name="Balint B."/>
            <person name="Merenyi Z."/>
            <person name="de Eugenio L."/>
            <person name="Morin E."/>
            <person name="Martinez A.T."/>
            <person name="Baldrian P."/>
            <person name="Stursova M."/>
            <person name="Martinez M.J."/>
            <person name="Novotny C."/>
            <person name="Magnuson J.K."/>
            <person name="Spatafora J.W."/>
            <person name="Maurice S."/>
            <person name="Pangilinan J."/>
            <person name="Andreopoulos W."/>
            <person name="LaButti K."/>
            <person name="Hundley H."/>
            <person name="Na H."/>
            <person name="Kuo A."/>
            <person name="Barry K."/>
            <person name="Lipzen A."/>
            <person name="Henrissat B."/>
            <person name="Riley R."/>
            <person name="Ahrendt S."/>
            <person name="Nagy L.G."/>
            <person name="Grigoriev I.V."/>
            <person name="Martin F."/>
            <person name="Rosso M.N."/>
        </authorList>
    </citation>
    <scope>NUCLEOTIDE SEQUENCE</scope>
    <source>
        <strain evidence="1">CBS 384.51</strain>
    </source>
</reference>
<gene>
    <name evidence="1" type="ORF">BDY19DRAFT_997366</name>
</gene>
<comment type="caution">
    <text evidence="1">The sequence shown here is derived from an EMBL/GenBank/DDBJ whole genome shotgun (WGS) entry which is preliminary data.</text>
</comment>
<accession>A0ACB8TRX7</accession>
<dbReference type="EMBL" id="MU274938">
    <property type="protein sequence ID" value="KAI0084800.1"/>
    <property type="molecule type" value="Genomic_DNA"/>
</dbReference>
<name>A0ACB8TRX7_9APHY</name>
<sequence>MDIIPAEQGDSFLGETPPSRNSRNILNSTQCYIQDVEGKGRGVFASHEIPAYTDIETSPVLLFTSVEYEDHGRHTLLDHYTFKWRDGRMALALGLGSLFNHSQAPNVSYRLEPGTESIRYTTTRRIAPDEELCIFYGHSLWFQAVDIPNTVLAEEAPDDEWGGLSRLQGEDEDDIYDVSLTDGDPDDLILEHNLPFTRLKLIDDEAEDELSAVQTEPAWVVDIPDPKYIASLLKWLKQVGYDTPALTHLKRIRKTGSTTTLLLSTVSSTPLVPQLPAEYSLPAPYTLQIPQSAALTQIALQHKTTFWPTIYAPRKKFEPQPWSRAKVRWARDAMRTVIEEANASKTGGDLPIAAHVPVPFDEETREATQMTHSITAHDTRVSTAHPLHHAVLNLVRLVASQRAAASTPDVTNTAANPDDTDGRNGAHYLLTDLTLFLSHEPCIMCSMALLHSRVKEIFYLSPMKKTGGCGSIACLPKLPGVNHRFTIGQWKPFATQKRGLDSMVIEEDIDA</sequence>
<evidence type="ECO:0000313" key="2">
    <source>
        <dbReference type="Proteomes" id="UP001055072"/>
    </source>
</evidence>